<name>A0ACC3BM69_PYRYE</name>
<dbReference type="EMBL" id="CM020618">
    <property type="protein sequence ID" value="KAK1858718.1"/>
    <property type="molecule type" value="Genomic_DNA"/>
</dbReference>
<evidence type="ECO:0000313" key="1">
    <source>
        <dbReference type="EMBL" id="KAK1858718.1"/>
    </source>
</evidence>
<organism evidence="1 2">
    <name type="scientific">Pyropia yezoensis</name>
    <name type="common">Susabi-nori</name>
    <name type="synonym">Porphyra yezoensis</name>
    <dbReference type="NCBI Taxonomy" id="2788"/>
    <lineage>
        <taxon>Eukaryota</taxon>
        <taxon>Rhodophyta</taxon>
        <taxon>Bangiophyceae</taxon>
        <taxon>Bangiales</taxon>
        <taxon>Bangiaceae</taxon>
        <taxon>Pyropia</taxon>
    </lineage>
</organism>
<sequence>MAADGEDDAAAKAPKAKPSKLTDSDGFFRGEHVCVDCGYVFKYSPKRKVQFEELPKDWKCPQCNAPKRRFARKAGDTIALDAGTSNAPILIFSILGLVGTLAFGIWAAFILLGGLVLLCASAGRVPLRCLRRPVDSFAAWCGGAAAVTRVGGTTGGRERADEAQSPVLEQQPAIPLISSASRNGTPGAPGSRLPE</sequence>
<gene>
    <name evidence="1" type="ORF">I4F81_001319</name>
</gene>
<protein>
    <submittedName>
        <fullName evidence="1">Uncharacterized protein</fullName>
    </submittedName>
</protein>
<dbReference type="Proteomes" id="UP000798662">
    <property type="component" value="Chromosome 1"/>
</dbReference>
<reference evidence="1" key="1">
    <citation type="submission" date="2019-11" db="EMBL/GenBank/DDBJ databases">
        <title>Nori genome reveals adaptations in red seaweeds to the harsh intertidal environment.</title>
        <authorList>
            <person name="Wang D."/>
            <person name="Mao Y."/>
        </authorList>
    </citation>
    <scope>NUCLEOTIDE SEQUENCE</scope>
    <source>
        <tissue evidence="1">Gametophyte</tissue>
    </source>
</reference>
<comment type="caution">
    <text evidence="1">The sequence shown here is derived from an EMBL/GenBank/DDBJ whole genome shotgun (WGS) entry which is preliminary data.</text>
</comment>
<accession>A0ACC3BM69</accession>
<proteinExistence type="predicted"/>
<evidence type="ECO:0000313" key="2">
    <source>
        <dbReference type="Proteomes" id="UP000798662"/>
    </source>
</evidence>
<keyword evidence="2" id="KW-1185">Reference proteome</keyword>